<proteinExistence type="predicted"/>
<gene>
    <name evidence="1" type="ORF">LSAT_V11C400171340</name>
</gene>
<keyword evidence="2" id="KW-1185">Reference proteome</keyword>
<accession>A0A9R1XHV1</accession>
<protein>
    <submittedName>
        <fullName evidence="1">Uncharacterized protein</fullName>
    </submittedName>
</protein>
<reference evidence="1 2" key="1">
    <citation type="journal article" date="2017" name="Nat. Commun.">
        <title>Genome assembly with in vitro proximity ligation data and whole-genome triplication in lettuce.</title>
        <authorList>
            <person name="Reyes-Chin-Wo S."/>
            <person name="Wang Z."/>
            <person name="Yang X."/>
            <person name="Kozik A."/>
            <person name="Arikit S."/>
            <person name="Song C."/>
            <person name="Xia L."/>
            <person name="Froenicke L."/>
            <person name="Lavelle D.O."/>
            <person name="Truco M.J."/>
            <person name="Xia R."/>
            <person name="Zhu S."/>
            <person name="Xu C."/>
            <person name="Xu H."/>
            <person name="Xu X."/>
            <person name="Cox K."/>
            <person name="Korf I."/>
            <person name="Meyers B.C."/>
            <person name="Michelmore R.W."/>
        </authorList>
    </citation>
    <scope>NUCLEOTIDE SEQUENCE [LARGE SCALE GENOMIC DNA]</scope>
    <source>
        <strain evidence="2">cv. Salinas</strain>
        <tissue evidence="1">Seedlings</tissue>
    </source>
</reference>
<dbReference type="AlphaFoldDB" id="A0A9R1XHV1"/>
<sequence>MNQKCAKGLVFPYDNRIIHSLPFRENHLKTQEVNKLHQVVGTVIQWPQIAIILIHQPAGGGKKNMLVKTTNKARPIEFLRDHLKTNPVVNIVADFGIFQVGTYHFSVTCEDYFCLLRKQTTDISIITTWQM</sequence>
<evidence type="ECO:0000313" key="2">
    <source>
        <dbReference type="Proteomes" id="UP000235145"/>
    </source>
</evidence>
<name>A0A9R1XHV1_LACSA</name>
<dbReference type="Proteomes" id="UP000235145">
    <property type="component" value="Unassembled WGS sequence"/>
</dbReference>
<evidence type="ECO:0000313" key="1">
    <source>
        <dbReference type="EMBL" id="KAJ0213591.1"/>
    </source>
</evidence>
<dbReference type="EMBL" id="NBSK02000004">
    <property type="protein sequence ID" value="KAJ0213591.1"/>
    <property type="molecule type" value="Genomic_DNA"/>
</dbReference>
<organism evidence="1 2">
    <name type="scientific">Lactuca sativa</name>
    <name type="common">Garden lettuce</name>
    <dbReference type="NCBI Taxonomy" id="4236"/>
    <lineage>
        <taxon>Eukaryota</taxon>
        <taxon>Viridiplantae</taxon>
        <taxon>Streptophyta</taxon>
        <taxon>Embryophyta</taxon>
        <taxon>Tracheophyta</taxon>
        <taxon>Spermatophyta</taxon>
        <taxon>Magnoliopsida</taxon>
        <taxon>eudicotyledons</taxon>
        <taxon>Gunneridae</taxon>
        <taxon>Pentapetalae</taxon>
        <taxon>asterids</taxon>
        <taxon>campanulids</taxon>
        <taxon>Asterales</taxon>
        <taxon>Asteraceae</taxon>
        <taxon>Cichorioideae</taxon>
        <taxon>Cichorieae</taxon>
        <taxon>Lactucinae</taxon>
        <taxon>Lactuca</taxon>
    </lineage>
</organism>
<comment type="caution">
    <text evidence="1">The sequence shown here is derived from an EMBL/GenBank/DDBJ whole genome shotgun (WGS) entry which is preliminary data.</text>
</comment>